<feature type="signal peptide" evidence="1">
    <location>
        <begin position="1"/>
        <end position="22"/>
    </location>
</feature>
<dbReference type="PANTHER" id="PTHR33321:SF12">
    <property type="entry name" value="PLANT BASIC SECRETORY PROTEIN (BSP) FAMILY PROTEIN"/>
    <property type="match status" value="1"/>
</dbReference>
<dbReference type="Pfam" id="PF04450">
    <property type="entry name" value="BSP"/>
    <property type="match status" value="1"/>
</dbReference>
<accession>A0A5C6BZ51</accession>
<dbReference type="InterPro" id="IPR007541">
    <property type="entry name" value="Uncharacterised_BSP"/>
</dbReference>
<dbReference type="Proteomes" id="UP000319908">
    <property type="component" value="Unassembled WGS sequence"/>
</dbReference>
<evidence type="ECO:0000313" key="3">
    <source>
        <dbReference type="Proteomes" id="UP000319908"/>
    </source>
</evidence>
<dbReference type="AlphaFoldDB" id="A0A5C6BZ51"/>
<sequence>MFQRILFVALTFLIALSSRLSAEATVAIGYQPGSRANATFRLPTVPSPVQGDAASRGKWLVISGTADPASGGLGKLSNDQLPRSADQPAENFFFAPATPGGRLRLELDRSTEIAQIRTYSWHPRERAPQVYTVYGCDQQEVSSGGKLLENDESVQLKPSGTIDPASCGWTKIATVDTRRDGIGHGGQVGVVISASDHSVNDHSVNDHSVNDQAIGHYRYLLFDIHPTRPDARFSNTFFSEIDILDADADVTPAKPIATPDIVTYAIEEGGYEFTLDTSECPDLTRWADQELAPVVQQWYPKIAEMLASDDYEAPHDFQIRISSSMDGVAATSGTQVTCSANWYRRNLRGEAKGATVHELVHVVQQYGQSRRTNRRAARTPGWVVEGIADYVRWHLYEPASAGGGVAGRRSRTLQYDASYRDTAAFLAWVITNGNPDLLAKLNAAARSGTYSAAFWKAATGKTVDELATAWHADLEN</sequence>
<name>A0A5C6BZ51_9BACT</name>
<comment type="caution">
    <text evidence="2">The sequence shown here is derived from an EMBL/GenBank/DDBJ whole genome shotgun (WGS) entry which is preliminary data.</text>
</comment>
<reference evidence="2 3" key="1">
    <citation type="journal article" date="2020" name="Antonie Van Leeuwenhoek">
        <title>Rhodopirellula heiligendammensis sp. nov., Rhodopirellula pilleata sp. nov., and Rhodopirellula solitaria sp. nov. isolated from natural or artificial marine surfaces in Northern Germany and California, USA, and emended description of the genus Rhodopirellula.</title>
        <authorList>
            <person name="Kallscheuer N."/>
            <person name="Wiegand S."/>
            <person name="Jogler M."/>
            <person name="Boedeker C."/>
            <person name="Peeters S.H."/>
            <person name="Rast P."/>
            <person name="Heuer A."/>
            <person name="Jetten M.S.M."/>
            <person name="Rohde M."/>
            <person name="Jogler C."/>
        </authorList>
    </citation>
    <scope>NUCLEOTIDE SEQUENCE [LARGE SCALE GENOMIC DNA]</scope>
    <source>
        <strain evidence="2 3">Poly21</strain>
    </source>
</reference>
<keyword evidence="3" id="KW-1185">Reference proteome</keyword>
<proteinExistence type="predicted"/>
<protein>
    <submittedName>
        <fullName evidence="2">Plant Basic Secretory Protein</fullName>
    </submittedName>
</protein>
<dbReference type="PANTHER" id="PTHR33321">
    <property type="match status" value="1"/>
</dbReference>
<evidence type="ECO:0000256" key="1">
    <source>
        <dbReference type="SAM" id="SignalP"/>
    </source>
</evidence>
<dbReference type="EMBL" id="SJPU01000002">
    <property type="protein sequence ID" value="TWU15869.1"/>
    <property type="molecule type" value="Genomic_DNA"/>
</dbReference>
<feature type="chain" id="PRO_5023147433" evidence="1">
    <location>
        <begin position="23"/>
        <end position="476"/>
    </location>
</feature>
<evidence type="ECO:0000313" key="2">
    <source>
        <dbReference type="EMBL" id="TWU15869.1"/>
    </source>
</evidence>
<gene>
    <name evidence="2" type="ORF">Poly21_30710</name>
</gene>
<keyword evidence="1" id="KW-0732">Signal</keyword>
<organism evidence="2 3">
    <name type="scientific">Allorhodopirellula heiligendammensis</name>
    <dbReference type="NCBI Taxonomy" id="2714739"/>
    <lineage>
        <taxon>Bacteria</taxon>
        <taxon>Pseudomonadati</taxon>
        <taxon>Planctomycetota</taxon>
        <taxon>Planctomycetia</taxon>
        <taxon>Pirellulales</taxon>
        <taxon>Pirellulaceae</taxon>
        <taxon>Allorhodopirellula</taxon>
    </lineage>
</organism>
<dbReference type="RefSeq" id="WP_146407638.1">
    <property type="nucleotide sequence ID" value="NZ_SJPU01000002.1"/>
</dbReference>
<dbReference type="OrthoDB" id="211588at2"/>